<evidence type="ECO:0000256" key="6">
    <source>
        <dbReference type="ARBA" id="ARBA00023136"/>
    </source>
</evidence>
<feature type="domain" description="ABC transmembrane type-1" evidence="8">
    <location>
        <begin position="1"/>
        <end position="137"/>
    </location>
</feature>
<keyword evidence="5 7" id="KW-1133">Transmembrane helix</keyword>
<evidence type="ECO:0000256" key="2">
    <source>
        <dbReference type="ARBA" id="ARBA00022448"/>
    </source>
</evidence>
<dbReference type="GO" id="GO:0055085">
    <property type="term" value="P:transmembrane transport"/>
    <property type="evidence" value="ECO:0007669"/>
    <property type="project" value="InterPro"/>
</dbReference>
<feature type="transmembrane region" description="Helical" evidence="7">
    <location>
        <begin position="84"/>
        <end position="112"/>
    </location>
</feature>
<evidence type="ECO:0000313" key="9">
    <source>
        <dbReference type="EMBL" id="GAG63434.1"/>
    </source>
</evidence>
<evidence type="ECO:0000256" key="3">
    <source>
        <dbReference type="ARBA" id="ARBA00022475"/>
    </source>
</evidence>
<dbReference type="Gene3D" id="1.10.3720.10">
    <property type="entry name" value="MetI-like"/>
    <property type="match status" value="1"/>
</dbReference>
<comment type="subcellular location">
    <subcellularLocation>
        <location evidence="1">Cell membrane</location>
        <topology evidence="1">Multi-pass membrane protein</topology>
    </subcellularLocation>
</comment>
<feature type="transmembrane region" description="Helical" evidence="7">
    <location>
        <begin position="43"/>
        <end position="64"/>
    </location>
</feature>
<gene>
    <name evidence="9" type="ORF">S01H4_20328</name>
</gene>
<proteinExistence type="predicted"/>
<accession>X0Z379</accession>
<keyword evidence="2" id="KW-0813">Transport</keyword>
<dbReference type="InterPro" id="IPR051393">
    <property type="entry name" value="ABC_transporter_permease"/>
</dbReference>
<dbReference type="EMBL" id="BART01009133">
    <property type="protein sequence ID" value="GAG63434.1"/>
    <property type="molecule type" value="Genomic_DNA"/>
</dbReference>
<keyword evidence="6 7" id="KW-0472">Membrane</keyword>
<protein>
    <recommendedName>
        <fullName evidence="8">ABC transmembrane type-1 domain-containing protein</fullName>
    </recommendedName>
</protein>
<comment type="caution">
    <text evidence="9">The sequence shown here is derived from an EMBL/GenBank/DDBJ whole genome shotgun (WGS) entry which is preliminary data.</text>
</comment>
<dbReference type="PANTHER" id="PTHR30193">
    <property type="entry name" value="ABC TRANSPORTER PERMEASE PROTEIN"/>
    <property type="match status" value="1"/>
</dbReference>
<feature type="transmembrane region" description="Helical" evidence="7">
    <location>
        <begin position="6"/>
        <end position="22"/>
    </location>
</feature>
<keyword evidence="3" id="KW-1003">Cell membrane</keyword>
<evidence type="ECO:0000256" key="1">
    <source>
        <dbReference type="ARBA" id="ARBA00004651"/>
    </source>
</evidence>
<evidence type="ECO:0000256" key="4">
    <source>
        <dbReference type="ARBA" id="ARBA00022692"/>
    </source>
</evidence>
<dbReference type="Pfam" id="PF00528">
    <property type="entry name" value="BPD_transp_1"/>
    <property type="match status" value="1"/>
</dbReference>
<feature type="non-terminal residue" evidence="9">
    <location>
        <position position="137"/>
    </location>
</feature>
<evidence type="ECO:0000256" key="5">
    <source>
        <dbReference type="ARBA" id="ARBA00022989"/>
    </source>
</evidence>
<name>X0Z379_9ZZZZ</name>
<dbReference type="InterPro" id="IPR000515">
    <property type="entry name" value="MetI-like"/>
</dbReference>
<keyword evidence="4 7" id="KW-0812">Transmembrane</keyword>
<dbReference type="AlphaFoldDB" id="X0Z379"/>
<sequence length="137" mass="15422">MAIAILFIWIYNPQFGLFNYLLSKLGIVGPSWLWDKKWAMPALIIMSLWGIGGNMVIFLAGLQGVPQSLYEASKIDGANWWQQFWHITLSVMSPVIFLVLIISLIGSFQIFLQSYVMTRGGPGNATLTCVLYIYQNA</sequence>
<dbReference type="GO" id="GO:0005886">
    <property type="term" value="C:plasma membrane"/>
    <property type="evidence" value="ECO:0007669"/>
    <property type="project" value="UniProtKB-SubCell"/>
</dbReference>
<dbReference type="CDD" id="cd06261">
    <property type="entry name" value="TM_PBP2"/>
    <property type="match status" value="1"/>
</dbReference>
<reference evidence="9" key="1">
    <citation type="journal article" date="2014" name="Front. Microbiol.">
        <title>High frequency of phylogenetically diverse reductive dehalogenase-homologous genes in deep subseafloor sedimentary metagenomes.</title>
        <authorList>
            <person name="Kawai M."/>
            <person name="Futagami T."/>
            <person name="Toyoda A."/>
            <person name="Takaki Y."/>
            <person name="Nishi S."/>
            <person name="Hori S."/>
            <person name="Arai W."/>
            <person name="Tsubouchi T."/>
            <person name="Morono Y."/>
            <person name="Uchiyama I."/>
            <person name="Ito T."/>
            <person name="Fujiyama A."/>
            <person name="Inagaki F."/>
            <person name="Takami H."/>
        </authorList>
    </citation>
    <scope>NUCLEOTIDE SEQUENCE</scope>
    <source>
        <strain evidence="9">Expedition CK06-06</strain>
    </source>
</reference>
<dbReference type="PANTHER" id="PTHR30193:SF37">
    <property type="entry name" value="INNER MEMBRANE ABC TRANSPORTER PERMEASE PROTEIN YCJO"/>
    <property type="match status" value="1"/>
</dbReference>
<dbReference type="InterPro" id="IPR035906">
    <property type="entry name" value="MetI-like_sf"/>
</dbReference>
<evidence type="ECO:0000259" key="8">
    <source>
        <dbReference type="PROSITE" id="PS50928"/>
    </source>
</evidence>
<dbReference type="SUPFAM" id="SSF161098">
    <property type="entry name" value="MetI-like"/>
    <property type="match status" value="1"/>
</dbReference>
<evidence type="ECO:0000256" key="7">
    <source>
        <dbReference type="SAM" id="Phobius"/>
    </source>
</evidence>
<organism evidence="9">
    <name type="scientific">marine sediment metagenome</name>
    <dbReference type="NCBI Taxonomy" id="412755"/>
    <lineage>
        <taxon>unclassified sequences</taxon>
        <taxon>metagenomes</taxon>
        <taxon>ecological metagenomes</taxon>
    </lineage>
</organism>
<dbReference type="PROSITE" id="PS50928">
    <property type="entry name" value="ABC_TM1"/>
    <property type="match status" value="1"/>
</dbReference>